<reference evidence="2 3" key="1">
    <citation type="journal article" date="2023" name="Mol. Phylogenet. Evol.">
        <title>Genome-scale phylogeny and comparative genomics of the fungal order Sordariales.</title>
        <authorList>
            <person name="Hensen N."/>
            <person name="Bonometti L."/>
            <person name="Westerberg I."/>
            <person name="Brannstrom I.O."/>
            <person name="Guillou S."/>
            <person name="Cros-Aarteil S."/>
            <person name="Calhoun S."/>
            <person name="Haridas S."/>
            <person name="Kuo A."/>
            <person name="Mondo S."/>
            <person name="Pangilinan J."/>
            <person name="Riley R."/>
            <person name="LaButti K."/>
            <person name="Andreopoulos B."/>
            <person name="Lipzen A."/>
            <person name="Chen C."/>
            <person name="Yan M."/>
            <person name="Daum C."/>
            <person name="Ng V."/>
            <person name="Clum A."/>
            <person name="Steindorff A."/>
            <person name="Ohm R.A."/>
            <person name="Martin F."/>
            <person name="Silar P."/>
            <person name="Natvig D.O."/>
            <person name="Lalanne C."/>
            <person name="Gautier V."/>
            <person name="Ament-Velasquez S.L."/>
            <person name="Kruys A."/>
            <person name="Hutchinson M.I."/>
            <person name="Powell A.J."/>
            <person name="Barry K."/>
            <person name="Miller A.N."/>
            <person name="Grigoriev I.V."/>
            <person name="Debuchy R."/>
            <person name="Gladieux P."/>
            <person name="Hiltunen Thoren M."/>
            <person name="Johannesson H."/>
        </authorList>
    </citation>
    <scope>NUCLEOTIDE SEQUENCE [LARGE SCALE GENOMIC DNA]</scope>
    <source>
        <strain evidence="2 3">FGSC 10403</strain>
    </source>
</reference>
<feature type="region of interest" description="Disordered" evidence="1">
    <location>
        <begin position="111"/>
        <end position="319"/>
    </location>
</feature>
<sequence>MSDQRPLPKTPRPGNGDNARITDYFKSIERTDNGTKSKRKLEDEENDQSTKRFKRSDDGQADSIKTARYQIKADTPKRKRKTPPSARLLDDTDGGLHDSLVDRWDFLKETGAEENAASEPKRPRPSVSVPAPASVNNHKRKRLASSRLLDDVDGGLSDSLVGRFETPKYEEKVSSGEEEKKKNASTHYTVDDDSEAETIKADNSKDDLSSEQDGKDYDSEEHGGDDEDSESNDSDKENVPPRVRYRTPSLPPLPATPEHHGSQNETGDATPSGQSSTSSSSLLLPSPVVDLPPLPSSSSSSSSTLVPEPSTLPSPPSSP</sequence>
<gene>
    <name evidence="2" type="ORF">B0T23DRAFT_314136</name>
</gene>
<evidence type="ECO:0000313" key="2">
    <source>
        <dbReference type="EMBL" id="KAK3494209.1"/>
    </source>
</evidence>
<dbReference type="RefSeq" id="XP_062693638.1">
    <property type="nucleotide sequence ID" value="XM_062834785.1"/>
</dbReference>
<feature type="compositionally biased region" description="Polar residues" evidence="1">
    <location>
        <begin position="263"/>
        <end position="274"/>
    </location>
</feature>
<feature type="compositionally biased region" description="Acidic residues" evidence="1">
    <location>
        <begin position="223"/>
        <end position="232"/>
    </location>
</feature>
<dbReference type="EMBL" id="JAULSX010000003">
    <property type="protein sequence ID" value="KAK3494209.1"/>
    <property type="molecule type" value="Genomic_DNA"/>
</dbReference>
<keyword evidence="3" id="KW-1185">Reference proteome</keyword>
<proteinExistence type="predicted"/>
<dbReference type="Proteomes" id="UP001285908">
    <property type="component" value="Unassembled WGS sequence"/>
</dbReference>
<dbReference type="GeneID" id="87872407"/>
<evidence type="ECO:0000256" key="1">
    <source>
        <dbReference type="SAM" id="MobiDB-lite"/>
    </source>
</evidence>
<accession>A0AAJ0I914</accession>
<comment type="caution">
    <text evidence="2">The sequence shown here is derived from an EMBL/GenBank/DDBJ whole genome shotgun (WGS) entry which is preliminary data.</text>
</comment>
<feature type="compositionally biased region" description="Basic and acidic residues" evidence="1">
    <location>
        <begin position="197"/>
        <end position="222"/>
    </location>
</feature>
<feature type="region of interest" description="Disordered" evidence="1">
    <location>
        <begin position="1"/>
        <end position="97"/>
    </location>
</feature>
<organism evidence="2 3">
    <name type="scientific">Neurospora hispaniola</name>
    <dbReference type="NCBI Taxonomy" id="588809"/>
    <lineage>
        <taxon>Eukaryota</taxon>
        <taxon>Fungi</taxon>
        <taxon>Dikarya</taxon>
        <taxon>Ascomycota</taxon>
        <taxon>Pezizomycotina</taxon>
        <taxon>Sordariomycetes</taxon>
        <taxon>Sordariomycetidae</taxon>
        <taxon>Sordariales</taxon>
        <taxon>Sordariaceae</taxon>
        <taxon>Neurospora</taxon>
    </lineage>
</organism>
<protein>
    <submittedName>
        <fullName evidence="2">Uncharacterized protein</fullName>
    </submittedName>
</protein>
<feature type="compositionally biased region" description="Basic and acidic residues" evidence="1">
    <location>
        <begin position="26"/>
        <end position="35"/>
    </location>
</feature>
<feature type="compositionally biased region" description="Low complexity" evidence="1">
    <location>
        <begin position="275"/>
        <end position="289"/>
    </location>
</feature>
<feature type="compositionally biased region" description="Pro residues" evidence="1">
    <location>
        <begin position="310"/>
        <end position="319"/>
    </location>
</feature>
<feature type="compositionally biased region" description="Low complexity" evidence="1">
    <location>
        <begin position="125"/>
        <end position="135"/>
    </location>
</feature>
<evidence type="ECO:0000313" key="3">
    <source>
        <dbReference type="Proteomes" id="UP001285908"/>
    </source>
</evidence>
<feature type="compositionally biased region" description="Basic and acidic residues" evidence="1">
    <location>
        <begin position="165"/>
        <end position="182"/>
    </location>
</feature>
<dbReference type="AlphaFoldDB" id="A0AAJ0I914"/>
<feature type="compositionally biased region" description="Low complexity" evidence="1">
    <location>
        <begin position="296"/>
        <end position="309"/>
    </location>
</feature>
<feature type="compositionally biased region" description="Basic and acidic residues" evidence="1">
    <location>
        <begin position="88"/>
        <end position="97"/>
    </location>
</feature>
<name>A0AAJ0I914_9PEZI</name>